<gene>
    <name evidence="1" type="ORF">DWW24_12485</name>
</gene>
<dbReference type="EMBL" id="QRYW01000026">
    <property type="protein sequence ID" value="RGV24201.1"/>
    <property type="molecule type" value="Genomic_DNA"/>
</dbReference>
<dbReference type="AlphaFoldDB" id="A0A412WC73"/>
<accession>A0A412WC73</accession>
<sequence length="219" mass="26302">MSIKELNSIYAFGYGLFIYSPGTFNEWMQEKKCRAKKMLSYLDKHKDMFLEMIAKGIALPIYQIPTCQYSIYITTEKDVDIPEDWEQVYLYKDWFLTIGTDDKLCFSSFEFFEEHHDLITKSQCAFMGEVFDINDNPHSFYHSDEIQMPKGNYRFDVYGLKRKHPYSEIDRENGNKNYAYLFAFRKVDNDSNENLERCDNDTHIFSIEEYWEEVHNNER</sequence>
<name>A0A412WC73_9BACT</name>
<evidence type="ECO:0000313" key="1">
    <source>
        <dbReference type="EMBL" id="RGV24201.1"/>
    </source>
</evidence>
<comment type="caution">
    <text evidence="1">The sequence shown here is derived from an EMBL/GenBank/DDBJ whole genome shotgun (WGS) entry which is preliminary data.</text>
</comment>
<protein>
    <submittedName>
        <fullName evidence="1">Uncharacterized protein</fullName>
    </submittedName>
</protein>
<organism evidence="1 2">
    <name type="scientific">Odoribacter splanchnicus</name>
    <dbReference type="NCBI Taxonomy" id="28118"/>
    <lineage>
        <taxon>Bacteria</taxon>
        <taxon>Pseudomonadati</taxon>
        <taxon>Bacteroidota</taxon>
        <taxon>Bacteroidia</taxon>
        <taxon>Bacteroidales</taxon>
        <taxon>Odoribacteraceae</taxon>
        <taxon>Odoribacter</taxon>
    </lineage>
</organism>
<reference evidence="1 2" key="1">
    <citation type="submission" date="2018-08" db="EMBL/GenBank/DDBJ databases">
        <title>A genome reference for cultivated species of the human gut microbiota.</title>
        <authorList>
            <person name="Zou Y."/>
            <person name="Xue W."/>
            <person name="Luo G."/>
        </authorList>
    </citation>
    <scope>NUCLEOTIDE SEQUENCE [LARGE SCALE GENOMIC DNA]</scope>
    <source>
        <strain evidence="1 2">AF14-6AC</strain>
    </source>
</reference>
<proteinExistence type="predicted"/>
<dbReference type="RefSeq" id="WP_117866907.1">
    <property type="nucleotide sequence ID" value="NZ_QRYW01000026.1"/>
</dbReference>
<evidence type="ECO:0000313" key="2">
    <source>
        <dbReference type="Proteomes" id="UP000283426"/>
    </source>
</evidence>
<dbReference type="Proteomes" id="UP000283426">
    <property type="component" value="Unassembled WGS sequence"/>
</dbReference>